<dbReference type="PANTHER" id="PTHR32303:SF4">
    <property type="entry name" value="QUINOPROTEIN GLUCOSE DEHYDROGENASE"/>
    <property type="match status" value="1"/>
</dbReference>
<evidence type="ECO:0000256" key="2">
    <source>
        <dbReference type="ARBA" id="ARBA00008156"/>
    </source>
</evidence>
<dbReference type="SUPFAM" id="SSF46626">
    <property type="entry name" value="Cytochrome c"/>
    <property type="match status" value="1"/>
</dbReference>
<proteinExistence type="inferred from homology"/>
<dbReference type="GO" id="GO:0016614">
    <property type="term" value="F:oxidoreductase activity, acting on CH-OH group of donors"/>
    <property type="evidence" value="ECO:0007669"/>
    <property type="project" value="InterPro"/>
</dbReference>
<dbReference type="GO" id="GO:0016020">
    <property type="term" value="C:membrane"/>
    <property type="evidence" value="ECO:0007669"/>
    <property type="project" value="InterPro"/>
</dbReference>
<dbReference type="InterPro" id="IPR009056">
    <property type="entry name" value="Cyt_c-like_dom"/>
</dbReference>
<dbReference type="Pfam" id="PF13442">
    <property type="entry name" value="Cytochrome_CBB3"/>
    <property type="match status" value="1"/>
</dbReference>
<dbReference type="Pfam" id="PF01011">
    <property type="entry name" value="PQQ"/>
    <property type="match status" value="2"/>
</dbReference>
<dbReference type="AlphaFoldDB" id="A0A1I1ESW5"/>
<protein>
    <submittedName>
        <fullName evidence="10">Quinoprotein glucose dehydrogenase</fullName>
    </submittedName>
</protein>
<dbReference type="Gene3D" id="1.10.760.10">
    <property type="entry name" value="Cytochrome c-like domain"/>
    <property type="match status" value="1"/>
</dbReference>
<keyword evidence="4 8" id="KW-0479">Metal-binding</keyword>
<dbReference type="InterPro" id="IPR017511">
    <property type="entry name" value="PQQ_mDH"/>
</dbReference>
<evidence type="ECO:0000256" key="5">
    <source>
        <dbReference type="ARBA" id="ARBA00022729"/>
    </source>
</evidence>
<dbReference type="SMART" id="SM00564">
    <property type="entry name" value="PQQ"/>
    <property type="match status" value="5"/>
</dbReference>
<dbReference type="InterPro" id="IPR018391">
    <property type="entry name" value="PQQ_b-propeller_rpt"/>
</dbReference>
<keyword evidence="6" id="KW-0560">Oxidoreductase</keyword>
<dbReference type="InterPro" id="IPR011047">
    <property type="entry name" value="Quinoprotein_ADH-like_sf"/>
</dbReference>
<evidence type="ECO:0000313" key="11">
    <source>
        <dbReference type="Proteomes" id="UP000198598"/>
    </source>
</evidence>
<evidence type="ECO:0000313" key="10">
    <source>
        <dbReference type="EMBL" id="SFB90171.1"/>
    </source>
</evidence>
<dbReference type="Proteomes" id="UP000198598">
    <property type="component" value="Unassembled WGS sequence"/>
</dbReference>
<dbReference type="EMBL" id="FOLQ01000001">
    <property type="protein sequence ID" value="SFB90171.1"/>
    <property type="molecule type" value="Genomic_DNA"/>
</dbReference>
<dbReference type="GO" id="GO:0020037">
    <property type="term" value="F:heme binding"/>
    <property type="evidence" value="ECO:0007669"/>
    <property type="project" value="InterPro"/>
</dbReference>
<comment type="cofactor">
    <cofactor evidence="1">
        <name>pyrroloquinoline quinone</name>
        <dbReference type="ChEBI" id="CHEBI:58442"/>
    </cofactor>
</comment>
<comment type="similarity">
    <text evidence="2">Belongs to the bacterial PQQ dehydrogenase family.</text>
</comment>
<evidence type="ECO:0000256" key="8">
    <source>
        <dbReference type="PROSITE-ProRule" id="PRU00433"/>
    </source>
</evidence>
<sequence>MSTHKKPVDSSRKFNVLNRFSARLRAFSDSTTRNVAATGLLLGSCLIYGMQERNTAVDTGRDWPNYGGNKAGNRYSPLTQINTGNVKNLQVAWMYDASEKPDPNNPGRRRDRAIQCQPIVVNGVLYGTTPELKLFAIKAGTGEQLWRFEPSKNDRLNSNRGVVYWENGNDKRILYTVGSSLYAVNAETGQGIPSFGTDGKADLHEGLQTNMDHDVSKLSVNATSPGIVYRNTLVIGSAVSEGGDAAPGHVRAFDVVTGKLKWVFHTIPQPGEFGYNTWPPDAYKKIGATNNWSGMSLDEKRGVVYFGTGSPASDFYGGDRKGSNLFANCIMALDAETGKMKWYYQTIHHDLWDRDHPSPPNLITLKHNGKLVDAVVQATKDGLVYVLDRDKGSSLFPVEERKVPVNGLPGEHPWPTQKYPLKPLPLSRQVYTEADITDRSPEAHAYVKERFQKIRTNNKFAPPSTNGTLLFGYSGGAEWGGNAIDPDGILYQNVNEEPWELIMAERSGMNNQNKPLTAGNALYVANCSACHGLDRKGSGPELPSLVDIGKKRSVEEIKSILKTGSGRMPSFQQLSEKERDALISFLLNTETGPAKVTASPTQTSKNGFPYTPAYVSKAWQRFTDQDGYPGIKPPWGTLNAIDLNTGNYLWRVPLGEYPELAKKGVPTTGTDSYGGPLATAGGLVFIAGTKDEKIRAFDRKTGKVVWEYQLPAGGFATPISYEVDGKQYVVIAAGGGRGQKIGGNYVAFALK</sequence>
<evidence type="ECO:0000256" key="4">
    <source>
        <dbReference type="ARBA" id="ARBA00022723"/>
    </source>
</evidence>
<evidence type="ECO:0000256" key="1">
    <source>
        <dbReference type="ARBA" id="ARBA00001931"/>
    </source>
</evidence>
<name>A0A1I1ESW5_9BACT</name>
<evidence type="ECO:0000256" key="7">
    <source>
        <dbReference type="ARBA" id="ARBA00023004"/>
    </source>
</evidence>
<keyword evidence="7 8" id="KW-0408">Iron</keyword>
<accession>A0A1I1ESW5</accession>
<keyword evidence="11" id="KW-1185">Reference proteome</keyword>
<dbReference type="InterPro" id="IPR036909">
    <property type="entry name" value="Cyt_c-like_dom_sf"/>
</dbReference>
<dbReference type="CDD" id="cd10280">
    <property type="entry name" value="PQQ_mGDH"/>
    <property type="match status" value="1"/>
</dbReference>
<dbReference type="PROSITE" id="PS51007">
    <property type="entry name" value="CYTC"/>
    <property type="match status" value="1"/>
</dbReference>
<evidence type="ECO:0000256" key="6">
    <source>
        <dbReference type="ARBA" id="ARBA00023002"/>
    </source>
</evidence>
<reference evidence="10 11" key="1">
    <citation type="submission" date="2016-10" db="EMBL/GenBank/DDBJ databases">
        <authorList>
            <person name="de Groot N.N."/>
        </authorList>
    </citation>
    <scope>NUCLEOTIDE SEQUENCE [LARGE SCALE GENOMIC DNA]</scope>
    <source>
        <strain evidence="10 11">DSM 26130</strain>
    </source>
</reference>
<dbReference type="GO" id="GO:0009055">
    <property type="term" value="F:electron transfer activity"/>
    <property type="evidence" value="ECO:0007669"/>
    <property type="project" value="InterPro"/>
</dbReference>
<dbReference type="PANTHER" id="PTHR32303">
    <property type="entry name" value="QUINOPROTEIN ALCOHOL DEHYDROGENASE (CYTOCHROME C)"/>
    <property type="match status" value="1"/>
</dbReference>
<evidence type="ECO:0000256" key="3">
    <source>
        <dbReference type="ARBA" id="ARBA00022617"/>
    </source>
</evidence>
<dbReference type="STRING" id="662367.SAMN05216167_10152"/>
<dbReference type="GO" id="GO:0048038">
    <property type="term" value="F:quinone binding"/>
    <property type="evidence" value="ECO:0007669"/>
    <property type="project" value="InterPro"/>
</dbReference>
<keyword evidence="3 8" id="KW-0349">Heme</keyword>
<dbReference type="GO" id="GO:0046872">
    <property type="term" value="F:metal ion binding"/>
    <property type="evidence" value="ECO:0007669"/>
    <property type="project" value="UniProtKB-KW"/>
</dbReference>
<keyword evidence="5" id="KW-0732">Signal</keyword>
<gene>
    <name evidence="10" type="ORF">SAMN05216167_10152</name>
</gene>
<dbReference type="Gene3D" id="2.140.10.10">
    <property type="entry name" value="Quinoprotein alcohol dehydrogenase-like superfamily"/>
    <property type="match status" value="2"/>
</dbReference>
<dbReference type="SUPFAM" id="SSF50998">
    <property type="entry name" value="Quinoprotein alcohol dehydrogenase-like"/>
    <property type="match status" value="1"/>
</dbReference>
<dbReference type="InterPro" id="IPR002372">
    <property type="entry name" value="PQQ_rpt_dom"/>
</dbReference>
<organism evidence="10 11">
    <name type="scientific">Spirosoma endophyticum</name>
    <dbReference type="NCBI Taxonomy" id="662367"/>
    <lineage>
        <taxon>Bacteria</taxon>
        <taxon>Pseudomonadati</taxon>
        <taxon>Bacteroidota</taxon>
        <taxon>Cytophagia</taxon>
        <taxon>Cytophagales</taxon>
        <taxon>Cytophagaceae</taxon>
        <taxon>Spirosoma</taxon>
    </lineage>
</organism>
<feature type="domain" description="Cytochrome c" evidence="9">
    <location>
        <begin position="514"/>
        <end position="590"/>
    </location>
</feature>
<evidence type="ECO:0000259" key="9">
    <source>
        <dbReference type="PROSITE" id="PS51007"/>
    </source>
</evidence>